<dbReference type="RefSeq" id="WP_135587786.1">
    <property type="nucleotide sequence ID" value="NZ_RQEP01000012.1"/>
</dbReference>
<accession>A0A4R9FY55</accession>
<protein>
    <recommendedName>
        <fullName evidence="4">DUF2029 domain-containing protein</fullName>
    </recommendedName>
</protein>
<reference evidence="2" key="1">
    <citation type="journal article" date="2019" name="PLoS Negl. Trop. Dis.">
        <title>Revisiting the worldwide diversity of Leptospira species in the environment.</title>
        <authorList>
            <person name="Vincent A.T."/>
            <person name="Schiettekatte O."/>
            <person name="Bourhy P."/>
            <person name="Veyrier F.J."/>
            <person name="Picardeau M."/>
        </authorList>
    </citation>
    <scope>NUCLEOTIDE SEQUENCE [LARGE SCALE GENOMIC DNA]</scope>
    <source>
        <strain evidence="2">SSS9</strain>
    </source>
</reference>
<feature type="transmembrane region" description="Helical" evidence="1">
    <location>
        <begin position="207"/>
        <end position="232"/>
    </location>
</feature>
<organism evidence="2 3">
    <name type="scientific">Leptospira semungkisensis</name>
    <dbReference type="NCBI Taxonomy" id="2484985"/>
    <lineage>
        <taxon>Bacteria</taxon>
        <taxon>Pseudomonadati</taxon>
        <taxon>Spirochaetota</taxon>
        <taxon>Spirochaetia</taxon>
        <taxon>Leptospirales</taxon>
        <taxon>Leptospiraceae</taxon>
        <taxon>Leptospira</taxon>
    </lineage>
</organism>
<name>A0A4R9FY55_9LEPT</name>
<feature type="transmembrane region" description="Helical" evidence="1">
    <location>
        <begin position="168"/>
        <end position="201"/>
    </location>
</feature>
<proteinExistence type="predicted"/>
<dbReference type="NCBIfam" id="NF046093">
    <property type="entry name" value="AZOBR_p60025_fam"/>
    <property type="match status" value="1"/>
</dbReference>
<feature type="transmembrane region" description="Helical" evidence="1">
    <location>
        <begin position="386"/>
        <end position="404"/>
    </location>
</feature>
<feature type="transmembrane region" description="Helical" evidence="1">
    <location>
        <begin position="307"/>
        <end position="324"/>
    </location>
</feature>
<dbReference type="Proteomes" id="UP000297453">
    <property type="component" value="Unassembled WGS sequence"/>
</dbReference>
<keyword evidence="1" id="KW-0472">Membrane</keyword>
<dbReference type="EMBL" id="RQEP01000012">
    <property type="protein sequence ID" value="TGK03976.1"/>
    <property type="molecule type" value="Genomic_DNA"/>
</dbReference>
<dbReference type="AlphaFoldDB" id="A0A4R9FY55"/>
<feature type="transmembrane region" description="Helical" evidence="1">
    <location>
        <begin position="26"/>
        <end position="45"/>
    </location>
</feature>
<keyword evidence="1" id="KW-0812">Transmembrane</keyword>
<feature type="transmembrane region" description="Helical" evidence="1">
    <location>
        <begin position="336"/>
        <end position="355"/>
    </location>
</feature>
<evidence type="ECO:0000256" key="1">
    <source>
        <dbReference type="SAM" id="Phobius"/>
    </source>
</evidence>
<gene>
    <name evidence="2" type="ORF">EHO59_10675</name>
</gene>
<evidence type="ECO:0000313" key="3">
    <source>
        <dbReference type="Proteomes" id="UP000297453"/>
    </source>
</evidence>
<sequence length="413" mass="46931">MSNPFQTVLRIERNSRAKISQSLESCKTTTILFLILYAASSFFVWKKYEYNPSSQINFGKEFADQNSSETPKGAIVFLGEEGNLGAGYDGQIFYYYSRMLSKWSLDWPKGFETSFRAPRIGYPLLVSPFGWFGPQGTIFGMYLLNLGLFYLSYLALRSLLPESKKYLSAIYLLSPFALGSYVLLVSDTVMLSLILLAYWAYSKNNFVLFAVLGGLAILTKEQALFLLFPLGLETVYHKEFKKSLWVLASLLIPACWSLYLKTQFPDWTPGSLGNFFDPFAGILGYLSELEQSISGGGQGIIGFAKKFSRFPLLLLFLYGTFLLFRGNWKLGLAYRIGFGITMLTVFSGGYVLYWATYENVSRMFTISIPLLILWQKEDESLPNSPYWYLLAIILVAFLIKLALISKPLRYVVW</sequence>
<feature type="transmembrane region" description="Helical" evidence="1">
    <location>
        <begin position="244"/>
        <end position="260"/>
    </location>
</feature>
<dbReference type="OrthoDB" id="344406at2"/>
<evidence type="ECO:0000313" key="2">
    <source>
        <dbReference type="EMBL" id="TGK03976.1"/>
    </source>
</evidence>
<evidence type="ECO:0008006" key="4">
    <source>
        <dbReference type="Google" id="ProtNLM"/>
    </source>
</evidence>
<keyword evidence="1" id="KW-1133">Transmembrane helix</keyword>
<comment type="caution">
    <text evidence="2">The sequence shown here is derived from an EMBL/GenBank/DDBJ whole genome shotgun (WGS) entry which is preliminary data.</text>
</comment>
<feature type="transmembrane region" description="Helical" evidence="1">
    <location>
        <begin position="138"/>
        <end position="156"/>
    </location>
</feature>
<keyword evidence="3" id="KW-1185">Reference proteome</keyword>
<dbReference type="InterPro" id="IPR058226">
    <property type="entry name" value="AZOBR_p60025-like"/>
</dbReference>